<sequence length="366" mass="39235">MNKVDNVRYANGSAQSQLGLSLVELIIALALSTTLILGIFTVYMDSSQTSRLATSLARIQESGRISTDIMARDLRMVGFQGCADPDDVTLNVIAKNPPTSDFFSSTLRGWEVDDATWANGTEFDNTTIESGAVIGSDVLAVQRGESVEVELTGNMTADNANIQVTGSDVGLFSQNDIVMISDCEAADLFRISSTATSGTWAHAKGVNTDNRLSQAYTDSARIMRFSATVYFVADTGRDDAQGNDIRALYRGTNNLLNSATPSFQVDEIVEGVESMQVEYGELLATGNIRYATADTVGNMTNVVAIRMGLLISDADGARNSVDAASYDLPGETIVRTTGAGANAVTHPEDARLRRAFTSTIMLRNRD</sequence>
<evidence type="ECO:0000313" key="3">
    <source>
        <dbReference type="Proteomes" id="UP000035057"/>
    </source>
</evidence>
<dbReference type="RefSeq" id="WP_051669170.1">
    <property type="nucleotide sequence ID" value="NZ_ANIE01000010.1"/>
</dbReference>
<accession>A0A072MYD2</accession>
<evidence type="ECO:0000313" key="2">
    <source>
        <dbReference type="EMBL" id="KEF29703.1"/>
    </source>
</evidence>
<name>A0A072MYD2_9GAMM</name>
<keyword evidence="1" id="KW-1133">Transmembrane helix</keyword>
<dbReference type="EMBL" id="ANIE01000010">
    <property type="protein sequence ID" value="KEF29703.1"/>
    <property type="molecule type" value="Genomic_DNA"/>
</dbReference>
<keyword evidence="1" id="KW-0812">Transmembrane</keyword>
<dbReference type="InterPro" id="IPR032092">
    <property type="entry name" value="PilW"/>
</dbReference>
<organism evidence="2 3">
    <name type="scientific">Marinobacter nitratireducens</name>
    <dbReference type="NCBI Taxonomy" id="1137280"/>
    <lineage>
        <taxon>Bacteria</taxon>
        <taxon>Pseudomonadati</taxon>
        <taxon>Pseudomonadota</taxon>
        <taxon>Gammaproteobacteria</taxon>
        <taxon>Pseudomonadales</taxon>
        <taxon>Marinobacteraceae</taxon>
        <taxon>Marinobacter</taxon>
    </lineage>
</organism>
<dbReference type="PATRIC" id="fig|1137280.3.peg.3358"/>
<dbReference type="Proteomes" id="UP000035057">
    <property type="component" value="Unassembled WGS sequence"/>
</dbReference>
<keyword evidence="1" id="KW-0472">Membrane</keyword>
<dbReference type="GO" id="GO:0043683">
    <property type="term" value="P:type IV pilus assembly"/>
    <property type="evidence" value="ECO:0007669"/>
    <property type="project" value="InterPro"/>
</dbReference>
<protein>
    <submittedName>
        <fullName evidence="2">Type IV fimbrial biogenesis protein PilW</fullName>
    </submittedName>
</protein>
<dbReference type="STRING" id="1137280.D777_00208"/>
<proteinExistence type="predicted"/>
<evidence type="ECO:0000256" key="1">
    <source>
        <dbReference type="SAM" id="Phobius"/>
    </source>
</evidence>
<keyword evidence="3" id="KW-1185">Reference proteome</keyword>
<comment type="caution">
    <text evidence="2">The sequence shown here is derived from an EMBL/GenBank/DDBJ whole genome shotgun (WGS) entry which is preliminary data.</text>
</comment>
<dbReference type="Pfam" id="PF16074">
    <property type="entry name" value="PilW"/>
    <property type="match status" value="1"/>
</dbReference>
<feature type="transmembrane region" description="Helical" evidence="1">
    <location>
        <begin position="20"/>
        <end position="43"/>
    </location>
</feature>
<reference evidence="2 3" key="1">
    <citation type="submission" date="2012-12" db="EMBL/GenBank/DDBJ databases">
        <title>Genome assembly of Marinobacter sp. AK21.</title>
        <authorList>
            <person name="Khatri I."/>
            <person name="Kumar R."/>
            <person name="Vaidya B."/>
            <person name="Subramanian S."/>
            <person name="Pinnaka A."/>
        </authorList>
    </citation>
    <scope>NUCLEOTIDE SEQUENCE [LARGE SCALE GENOMIC DNA]</scope>
    <source>
        <strain evidence="2 3">AK21</strain>
    </source>
</reference>
<dbReference type="AlphaFoldDB" id="A0A072MYD2"/>
<dbReference type="OrthoDB" id="5296662at2"/>
<gene>
    <name evidence="2" type="ORF">D777_00208</name>
</gene>